<sequence>MVVSYIIALITAPLDFIYWIKWAIASIAVYFFKKLRRKRFGLHDINAHGDPVKLGYIVPTLEKELESPFPDSHLQDAADEIFFYGVNARSECLFVLISRGCNQLADAWIYLKLADGKTYCLAETAGCQQPFEENCQSFSCGKLQMHYLSPMRRWRIFYCGMMKEVSENEKDAEEVFVKFVLLWKASSNVYDCTLDSNCDGFTSAMAKATWRVPFVPPIKKLSDALNLYAQTGIIEGTVSVNEEREHEVYLFGERIRNLGKNADVGSQCTTVLGYIPEVGIQYHLTNVSAPYCFKKLPIGFIVDEEGEMEIIKKLDMDLQLFTKEKTRNYVKVNFNAGGNYELCGNVGEPMKFRSSQGWGGFLEMAFVEFKIGNRDGIGLILSGKVQQKYQRPDRLLSSAPFPEDVPLVVKFSDEVSHFGEVSGGKGASLGKLTQLREKEKTFVVPKGIVVTTSAYKEFLNEEILEAVKHLENIAYGKEAGDLKEACNKVSEIVKKTLLPQIVCQDIAKNLRDIYGEGFNKIKFAVRSSATGEDTEAMSAAGQMDTFLGIKSFREIFNAVKKCWASQFGHIAVEYKRRYGQVLNSPMAVVVQEMVACEVSGVLFTCDPVTNNPSVITITANYGLGETVVSGSVEPDTFTLRRKNNGQLEFDSVLVGTKSQRMIMQGSGGTVTEDIDESLRNESCLSKENAERLGNIAIQIEKFYKTTRDIEWGIVKDEVYILQSRPITSGAAVTEYEIKHEFDAPLRSENEYFTIANIGEVMPGATSPLGIEIIQKCFGNIFKKIVISKGVPDSFLKSKYYASGLMSHYNHMMGTVAEMIVRYGVDTLASKGFMISIFGRILDDPELLQFAYGKVKPKSKPSLCQQIKSQLNVKSKLKYYWDLFMYDYNYESAKKGLEAHPLNYLKKKTAKETFTAILKTVSDFDEAILIQYDSTESSSNWNMYLFRILCHAYGSINTDVYSDFANLLAISSNTETANIPTAMQEVARQVAKDVGAKKFSSMSIEEAEKWLQETSSLSGHKFRQFLKRHGHRCIKELDVQSVTWGMNPKLLVKILQNLAVCGKEEVKKEEDSIDKLFSKLHISLSLLSKCLLRFVLPNCRRAIRAREAGKSLTIKSYHNWRKGYRHLGKLMVLEGRLPDEDLIFYLTLDEIDELLKTRSPNIISRAYHRRKMHPTLENYKFMEIMKGLPKPVNEENESMEMHDFVADLVMKGIPVCQGVAKGYARVAMSLEEASNLKPGEILIAYSTDIGWSPYFPIISGVVTELGGLISHGAVVSREYGLPCVVGLQGATKLFRTGDYVLLDGKKGTLQRLPQPDT</sequence>
<dbReference type="PANTHER" id="PTHR43615">
    <property type="entry name" value="PHOSPHOENOLPYRUVATE SYNTHASE-RELATED"/>
    <property type="match status" value="1"/>
</dbReference>
<dbReference type="PANTHER" id="PTHR43615:SF1">
    <property type="entry name" value="PPDK_N DOMAIN-CONTAINING PROTEIN"/>
    <property type="match status" value="1"/>
</dbReference>
<dbReference type="Gene3D" id="3.30.470.20">
    <property type="entry name" value="ATP-grasp fold, B domain"/>
    <property type="match status" value="1"/>
</dbReference>
<dbReference type="InterPro" id="IPR002192">
    <property type="entry name" value="PPDK_AMP/ATP-bd"/>
</dbReference>
<organism evidence="5 6">
    <name type="scientific">Caerostris darwini</name>
    <dbReference type="NCBI Taxonomy" id="1538125"/>
    <lineage>
        <taxon>Eukaryota</taxon>
        <taxon>Metazoa</taxon>
        <taxon>Ecdysozoa</taxon>
        <taxon>Arthropoda</taxon>
        <taxon>Chelicerata</taxon>
        <taxon>Arachnida</taxon>
        <taxon>Araneae</taxon>
        <taxon>Araneomorphae</taxon>
        <taxon>Entelegynae</taxon>
        <taxon>Araneoidea</taxon>
        <taxon>Araneidae</taxon>
        <taxon>Caerostris</taxon>
    </lineage>
</organism>
<dbReference type="InterPro" id="IPR013815">
    <property type="entry name" value="ATP_grasp_subdomain_1"/>
</dbReference>
<dbReference type="GO" id="GO:0005524">
    <property type="term" value="F:ATP binding"/>
    <property type="evidence" value="ECO:0007669"/>
    <property type="project" value="InterPro"/>
</dbReference>
<dbReference type="InterPro" id="IPR051549">
    <property type="entry name" value="PEP_Utilizing_Enz"/>
</dbReference>
<feature type="domain" description="PEP-utilising enzyme mobile" evidence="3">
    <location>
        <begin position="1236"/>
        <end position="1306"/>
    </location>
</feature>
<dbReference type="SUPFAM" id="SSF56059">
    <property type="entry name" value="Glutathione synthetase ATP-binding domain-like"/>
    <property type="match status" value="1"/>
</dbReference>
<dbReference type="Pfam" id="PF00391">
    <property type="entry name" value="PEP-utilizers"/>
    <property type="match status" value="1"/>
</dbReference>
<evidence type="ECO:0000256" key="2">
    <source>
        <dbReference type="SAM" id="Phobius"/>
    </source>
</evidence>
<evidence type="ECO:0000256" key="1">
    <source>
        <dbReference type="ARBA" id="ARBA00007837"/>
    </source>
</evidence>
<keyword evidence="2" id="KW-0812">Transmembrane</keyword>
<proteinExistence type="inferred from homology"/>
<dbReference type="InterPro" id="IPR008279">
    <property type="entry name" value="PEP-util_enz_mobile_dom"/>
</dbReference>
<keyword evidence="6" id="KW-1185">Reference proteome</keyword>
<feature type="domain" description="Pyruvate phosphate dikinase AMP/ATP-binding" evidence="4">
    <location>
        <begin position="423"/>
        <end position="736"/>
    </location>
</feature>
<comment type="similarity">
    <text evidence="1">Belongs to the PEP-utilizing enzyme family.</text>
</comment>
<evidence type="ECO:0000259" key="3">
    <source>
        <dbReference type="Pfam" id="PF00391"/>
    </source>
</evidence>
<dbReference type="EMBL" id="BPLQ01006071">
    <property type="protein sequence ID" value="GIY19797.1"/>
    <property type="molecule type" value="Genomic_DNA"/>
</dbReference>
<evidence type="ECO:0000313" key="6">
    <source>
        <dbReference type="Proteomes" id="UP001054837"/>
    </source>
</evidence>
<feature type="transmembrane region" description="Helical" evidence="2">
    <location>
        <begin position="6"/>
        <end position="32"/>
    </location>
</feature>
<reference evidence="5 6" key="1">
    <citation type="submission" date="2021-06" db="EMBL/GenBank/DDBJ databases">
        <title>Caerostris darwini draft genome.</title>
        <authorList>
            <person name="Kono N."/>
            <person name="Arakawa K."/>
        </authorList>
    </citation>
    <scope>NUCLEOTIDE SEQUENCE [LARGE SCALE GENOMIC DNA]</scope>
</reference>
<dbReference type="SUPFAM" id="SSF52009">
    <property type="entry name" value="Phosphohistidine domain"/>
    <property type="match status" value="1"/>
</dbReference>
<keyword evidence="2" id="KW-0472">Membrane</keyword>
<dbReference type="Gene3D" id="3.30.1490.20">
    <property type="entry name" value="ATP-grasp fold, A domain"/>
    <property type="match status" value="1"/>
</dbReference>
<evidence type="ECO:0000313" key="5">
    <source>
        <dbReference type="EMBL" id="GIY19797.1"/>
    </source>
</evidence>
<gene>
    <name evidence="5" type="primary">pps</name>
    <name evidence="5" type="ORF">CDAR_365731</name>
</gene>
<name>A0AAV4RI46_9ARAC</name>
<keyword evidence="2" id="KW-1133">Transmembrane helix</keyword>
<protein>
    <submittedName>
        <fullName evidence="5">Phosphoenolpyruvate synthase</fullName>
    </submittedName>
</protein>
<evidence type="ECO:0000259" key="4">
    <source>
        <dbReference type="Pfam" id="PF01326"/>
    </source>
</evidence>
<dbReference type="Proteomes" id="UP001054837">
    <property type="component" value="Unassembled WGS sequence"/>
</dbReference>
<dbReference type="Gene3D" id="3.50.30.10">
    <property type="entry name" value="Phosphohistidine domain"/>
    <property type="match status" value="1"/>
</dbReference>
<dbReference type="GO" id="GO:0016301">
    <property type="term" value="F:kinase activity"/>
    <property type="evidence" value="ECO:0007669"/>
    <property type="project" value="InterPro"/>
</dbReference>
<dbReference type="Pfam" id="PF01326">
    <property type="entry name" value="PPDK_N"/>
    <property type="match status" value="1"/>
</dbReference>
<dbReference type="InterPro" id="IPR036637">
    <property type="entry name" value="Phosphohistidine_dom_sf"/>
</dbReference>
<accession>A0AAV4RI46</accession>
<comment type="caution">
    <text evidence="5">The sequence shown here is derived from an EMBL/GenBank/DDBJ whole genome shotgun (WGS) entry which is preliminary data.</text>
</comment>